<dbReference type="PROSITE" id="PS50850">
    <property type="entry name" value="MFS"/>
    <property type="match status" value="1"/>
</dbReference>
<keyword evidence="3" id="KW-0472">Membrane</keyword>
<feature type="transmembrane region" description="Helical" evidence="3">
    <location>
        <begin position="350"/>
        <end position="369"/>
    </location>
</feature>
<dbReference type="InterPro" id="IPR011701">
    <property type="entry name" value="MFS"/>
</dbReference>
<dbReference type="Gene3D" id="1.20.1250.20">
    <property type="entry name" value="MFS general substrate transporter like domains"/>
    <property type="match status" value="2"/>
</dbReference>
<dbReference type="SUPFAM" id="SSF103473">
    <property type="entry name" value="MFS general substrate transporter"/>
    <property type="match status" value="1"/>
</dbReference>
<dbReference type="GO" id="GO:0022857">
    <property type="term" value="F:transmembrane transporter activity"/>
    <property type="evidence" value="ECO:0007669"/>
    <property type="project" value="InterPro"/>
</dbReference>
<feature type="transmembrane region" description="Helical" evidence="3">
    <location>
        <begin position="127"/>
        <end position="145"/>
    </location>
</feature>
<feature type="transmembrane region" description="Helical" evidence="3">
    <location>
        <begin position="469"/>
        <end position="489"/>
    </location>
</feature>
<feature type="transmembrane region" description="Helical" evidence="3">
    <location>
        <begin position="308"/>
        <end position="330"/>
    </location>
</feature>
<organism evidence="5 6">
    <name type="scientific">Entomortierella parvispora</name>
    <dbReference type="NCBI Taxonomy" id="205924"/>
    <lineage>
        <taxon>Eukaryota</taxon>
        <taxon>Fungi</taxon>
        <taxon>Fungi incertae sedis</taxon>
        <taxon>Mucoromycota</taxon>
        <taxon>Mortierellomycotina</taxon>
        <taxon>Mortierellomycetes</taxon>
        <taxon>Mortierellales</taxon>
        <taxon>Mortierellaceae</taxon>
        <taxon>Entomortierella</taxon>
    </lineage>
</organism>
<protein>
    <recommendedName>
        <fullName evidence="4">Major facilitator superfamily (MFS) profile domain-containing protein</fullName>
    </recommendedName>
</protein>
<keyword evidence="3" id="KW-0812">Transmembrane</keyword>
<dbReference type="Pfam" id="PF07690">
    <property type="entry name" value="MFS_1"/>
    <property type="match status" value="1"/>
</dbReference>
<proteinExistence type="predicted"/>
<dbReference type="PANTHER" id="PTHR23524:SF1">
    <property type="entry name" value="MRH DOMAIN-CONTAINING PROTEIN-RELATED"/>
    <property type="match status" value="1"/>
</dbReference>
<feature type="compositionally biased region" description="Basic and acidic residues" evidence="2">
    <location>
        <begin position="1"/>
        <end position="16"/>
    </location>
</feature>
<dbReference type="GO" id="GO:0016020">
    <property type="term" value="C:membrane"/>
    <property type="evidence" value="ECO:0007669"/>
    <property type="project" value="UniProtKB-SubCell"/>
</dbReference>
<comment type="subcellular location">
    <subcellularLocation>
        <location evidence="1">Membrane</location>
        <topology evidence="1">Multi-pass membrane protein</topology>
    </subcellularLocation>
</comment>
<reference evidence="5" key="2">
    <citation type="journal article" date="2022" name="Microbiol. Resour. Announc.">
        <title>Whole-Genome Sequence of Entomortierella parvispora E1425, a Mucoromycotan Fungus Associated with Burkholderiaceae-Related Endosymbiotic Bacteria.</title>
        <authorList>
            <person name="Herlambang A."/>
            <person name="Guo Y."/>
            <person name="Takashima Y."/>
            <person name="Narisawa K."/>
            <person name="Ohta H."/>
            <person name="Nishizawa T."/>
        </authorList>
    </citation>
    <scope>NUCLEOTIDE SEQUENCE</scope>
    <source>
        <strain evidence="5">E1425</strain>
    </source>
</reference>
<gene>
    <name evidence="5" type="ORF">EMPS_09489</name>
</gene>
<dbReference type="AlphaFoldDB" id="A0A9P3HI57"/>
<feature type="transmembrane region" description="Helical" evidence="3">
    <location>
        <begin position="157"/>
        <end position="175"/>
    </location>
</feature>
<evidence type="ECO:0000313" key="5">
    <source>
        <dbReference type="EMBL" id="GJJ77130.1"/>
    </source>
</evidence>
<feature type="transmembrane region" description="Helical" evidence="3">
    <location>
        <begin position="100"/>
        <end position="118"/>
    </location>
</feature>
<keyword evidence="3" id="KW-1133">Transmembrane helix</keyword>
<feature type="transmembrane region" description="Helical" evidence="3">
    <location>
        <begin position="223"/>
        <end position="244"/>
    </location>
</feature>
<evidence type="ECO:0000259" key="4">
    <source>
        <dbReference type="PROSITE" id="PS50850"/>
    </source>
</evidence>
<dbReference type="InterPro" id="IPR036259">
    <property type="entry name" value="MFS_trans_sf"/>
</dbReference>
<evidence type="ECO:0000256" key="1">
    <source>
        <dbReference type="ARBA" id="ARBA00004141"/>
    </source>
</evidence>
<name>A0A9P3HI57_9FUNG</name>
<feature type="transmembrane region" description="Helical" evidence="3">
    <location>
        <begin position="376"/>
        <end position="395"/>
    </location>
</feature>
<accession>A0A9P3HI57</accession>
<feature type="transmembrane region" description="Helical" evidence="3">
    <location>
        <begin position="55"/>
        <end position="77"/>
    </location>
</feature>
<evidence type="ECO:0000256" key="2">
    <source>
        <dbReference type="SAM" id="MobiDB-lite"/>
    </source>
</evidence>
<dbReference type="EMBL" id="BQFW01000013">
    <property type="protein sequence ID" value="GJJ77130.1"/>
    <property type="molecule type" value="Genomic_DNA"/>
</dbReference>
<evidence type="ECO:0000313" key="6">
    <source>
        <dbReference type="Proteomes" id="UP000827284"/>
    </source>
</evidence>
<dbReference type="PANTHER" id="PTHR23524">
    <property type="entry name" value="TRANSPORTER, PUTATIVE (AFU_ORTHOLOGUE AFUA_8G04850)-RELATED"/>
    <property type="match status" value="1"/>
</dbReference>
<dbReference type="Proteomes" id="UP000827284">
    <property type="component" value="Unassembled WGS sequence"/>
</dbReference>
<feature type="transmembrane region" description="Helical" evidence="3">
    <location>
        <begin position="187"/>
        <end position="211"/>
    </location>
</feature>
<feature type="region of interest" description="Disordered" evidence="2">
    <location>
        <begin position="1"/>
        <end position="33"/>
    </location>
</feature>
<keyword evidence="6" id="KW-1185">Reference proteome</keyword>
<sequence length="541" mass="58618">MKTEIESYPSDSKETPVEYVDGEAPSNSSDGSRTIISPSKHRLFRIFIVNKNIGYLNLVSYLIACFGTICLVAYLSIVQPFVLTVLLGISADKGNLTGNLALYDEIIALPATLLWGILSDRIGRRPVYSMGFTCLGAALILYSTVKNVYPQMLLCRLLFSVGSAACTCMMTGTLGDIAGGQHERGRVSAIVGMFAGFGGLVSGMVLIQIPYQLGEKVNNEVEGIQLALTIVGGCAIGLAAIFFFTMPNVNVPDGAIRRYMKRCVGLSRKEDEDPALKPLKIANPFTMLKYGFLAARDPRIALAYISSFVARADTVLFTSYMSLWVIQHYIDLGWCRGTNSCMAAAGDTHMLTGMGQGISLAFAPIFGFASERFKKSTVLSVAGFIGAIGSLPFAFTKMPPADKSNYAFVTMIGIGQIGMIVTGMTLVNGTYMDPKFRGSVAGVFSFCGAISIMIMVKLGGYLFDVWMRGAPFVLMGIAHLVVALVSIYVRIVTPRLERHDAEMFALEAARKKAGLEEEEGEKENTEVWNNAMLSLTPGFHK</sequence>
<comment type="caution">
    <text evidence="5">The sequence shown here is derived from an EMBL/GenBank/DDBJ whole genome shotgun (WGS) entry which is preliminary data.</text>
</comment>
<reference evidence="5" key="1">
    <citation type="submission" date="2021-11" db="EMBL/GenBank/DDBJ databases">
        <authorList>
            <person name="Herlambang A."/>
            <person name="Guo Y."/>
            <person name="Takashima Y."/>
            <person name="Nishizawa T."/>
        </authorList>
    </citation>
    <scope>NUCLEOTIDE SEQUENCE</scope>
    <source>
        <strain evidence="5">E1425</strain>
    </source>
</reference>
<dbReference type="InterPro" id="IPR020846">
    <property type="entry name" value="MFS_dom"/>
</dbReference>
<feature type="transmembrane region" description="Helical" evidence="3">
    <location>
        <begin position="439"/>
        <end position="463"/>
    </location>
</feature>
<feature type="domain" description="Major facilitator superfamily (MFS) profile" evidence="4">
    <location>
        <begin position="46"/>
        <end position="494"/>
    </location>
</feature>
<evidence type="ECO:0000256" key="3">
    <source>
        <dbReference type="SAM" id="Phobius"/>
    </source>
</evidence>
<dbReference type="OrthoDB" id="18110at2759"/>
<feature type="transmembrane region" description="Helical" evidence="3">
    <location>
        <begin position="407"/>
        <end position="427"/>
    </location>
</feature>